<dbReference type="Pfam" id="PF12762">
    <property type="entry name" value="DDE_Tnp_IS1595"/>
    <property type="match status" value="1"/>
</dbReference>
<dbReference type="RefSeq" id="WP_162124715.1">
    <property type="nucleotide sequence ID" value="NZ_PDWK01000042.1"/>
</dbReference>
<dbReference type="NCBIfam" id="NF033547">
    <property type="entry name" value="transpos_IS1595"/>
    <property type="match status" value="1"/>
</dbReference>
<gene>
    <name evidence="3" type="ORF">CR938_09125</name>
</gene>
<comment type="caution">
    <text evidence="3">The sequence shown here is derived from an EMBL/GenBank/DDBJ whole genome shotgun (WGS) entry which is preliminary data.</text>
</comment>
<dbReference type="Proteomes" id="UP000717981">
    <property type="component" value="Unassembled WGS sequence"/>
</dbReference>
<dbReference type="InterPro" id="IPR024445">
    <property type="entry name" value="Tnp_ISXO2-like"/>
</dbReference>
<reference evidence="3" key="1">
    <citation type="submission" date="2017-10" db="EMBL/GenBank/DDBJ databases">
        <title>Whole genome sequencing of members of genus Pseudoxanthomonas.</title>
        <authorList>
            <person name="Kumar S."/>
            <person name="Bansal K."/>
            <person name="Kaur A."/>
            <person name="Patil P."/>
            <person name="Sharma S."/>
            <person name="Patil P.B."/>
        </authorList>
    </citation>
    <scope>NUCLEOTIDE SEQUENCE</scope>
    <source>
        <strain evidence="3">DSM 22914</strain>
    </source>
</reference>
<feature type="non-terminal residue" evidence="3">
    <location>
        <position position="1"/>
    </location>
</feature>
<feature type="domain" description="ISXO2-like transposase" evidence="2">
    <location>
        <begin position="1"/>
        <end position="144"/>
    </location>
</feature>
<dbReference type="AlphaFoldDB" id="A0A921NT58"/>
<protein>
    <submittedName>
        <fullName evidence="3">IS1595 family transposase</fullName>
    </submittedName>
</protein>
<proteinExistence type="predicted"/>
<name>A0A921NT58_9GAMM</name>
<feature type="region of interest" description="Disordered" evidence="1">
    <location>
        <begin position="1"/>
        <end position="22"/>
    </location>
</feature>
<keyword evidence="4" id="KW-1185">Reference proteome</keyword>
<evidence type="ECO:0000256" key="1">
    <source>
        <dbReference type="SAM" id="MobiDB-lite"/>
    </source>
</evidence>
<dbReference type="SMART" id="SM01126">
    <property type="entry name" value="DDE_Tnp_IS1595"/>
    <property type="match status" value="1"/>
</dbReference>
<accession>A0A921NT58</accession>
<dbReference type="OrthoDB" id="271821at2"/>
<evidence type="ECO:0000259" key="2">
    <source>
        <dbReference type="SMART" id="SM01126"/>
    </source>
</evidence>
<dbReference type="EMBL" id="PDWK01000042">
    <property type="protein sequence ID" value="KAF1688614.1"/>
    <property type="molecule type" value="Genomic_DNA"/>
</dbReference>
<organism evidence="3 4">
    <name type="scientific">Pseudoxanthomonas taiwanensis</name>
    <dbReference type="NCBI Taxonomy" id="176598"/>
    <lineage>
        <taxon>Bacteria</taxon>
        <taxon>Pseudomonadati</taxon>
        <taxon>Pseudomonadota</taxon>
        <taxon>Gammaproteobacteria</taxon>
        <taxon>Lysobacterales</taxon>
        <taxon>Lysobacteraceae</taxon>
        <taxon>Pseudoxanthomonas</taxon>
    </lineage>
</organism>
<evidence type="ECO:0000313" key="3">
    <source>
        <dbReference type="EMBL" id="KAF1688614.1"/>
    </source>
</evidence>
<sequence length="179" mass="19749">VQIDDAYLGGERNGGKRGRGAEGKQPFVIAVQTDARFAAPSLAVIEPVRSFDNVSLEDWIARRLAPGCETYTDGLACFRRLEDAGHAHTTLDTGGGRAATEAPGARWVNVLLGNVKRAINGTYHAIRQAKYARRYLAEAAYRFNRRFRLHEMLPRLATAMLRCKPCPEPVLRAASNFHG</sequence>
<evidence type="ECO:0000313" key="4">
    <source>
        <dbReference type="Proteomes" id="UP000717981"/>
    </source>
</evidence>